<dbReference type="Proteomes" id="UP000276133">
    <property type="component" value="Unassembled WGS sequence"/>
</dbReference>
<organism evidence="1 2">
    <name type="scientific">Brachionus plicatilis</name>
    <name type="common">Marine rotifer</name>
    <name type="synonym">Brachionus muelleri</name>
    <dbReference type="NCBI Taxonomy" id="10195"/>
    <lineage>
        <taxon>Eukaryota</taxon>
        <taxon>Metazoa</taxon>
        <taxon>Spiralia</taxon>
        <taxon>Gnathifera</taxon>
        <taxon>Rotifera</taxon>
        <taxon>Eurotatoria</taxon>
        <taxon>Monogononta</taxon>
        <taxon>Pseudotrocha</taxon>
        <taxon>Ploima</taxon>
        <taxon>Brachionidae</taxon>
        <taxon>Brachionus</taxon>
    </lineage>
</organism>
<accession>A0A3M7S341</accession>
<evidence type="ECO:0000313" key="2">
    <source>
        <dbReference type="Proteomes" id="UP000276133"/>
    </source>
</evidence>
<sequence length="185" mass="21154">MGAKVHPGQNYDLGGIKLSLFLIEIVTKFNQYLSLILIDGSKIKQLLSQDASDALRFHLHHSMYHHRCSTLDNKSQNQIKKKKEICASVTNNPILSLYYIPSDQSKKKRVKVENPFSIIHSSISFQIPQSAFFNVLYEQFVEADFEIKSIIYVQKSMLHNHILMQLVAVRPVELEAQQSQALSNP</sequence>
<evidence type="ECO:0000313" key="1">
    <source>
        <dbReference type="EMBL" id="RNA30007.1"/>
    </source>
</evidence>
<dbReference type="EMBL" id="REGN01002140">
    <property type="protein sequence ID" value="RNA30007.1"/>
    <property type="molecule type" value="Genomic_DNA"/>
</dbReference>
<protein>
    <submittedName>
        <fullName evidence="1">Uncharacterized protein</fullName>
    </submittedName>
</protein>
<comment type="caution">
    <text evidence="1">The sequence shown here is derived from an EMBL/GenBank/DDBJ whole genome shotgun (WGS) entry which is preliminary data.</text>
</comment>
<dbReference type="AlphaFoldDB" id="A0A3M7S341"/>
<proteinExistence type="predicted"/>
<reference evidence="1 2" key="1">
    <citation type="journal article" date="2018" name="Sci. Rep.">
        <title>Genomic signatures of local adaptation to the degree of environmental predictability in rotifers.</title>
        <authorList>
            <person name="Franch-Gras L."/>
            <person name="Hahn C."/>
            <person name="Garcia-Roger E.M."/>
            <person name="Carmona M.J."/>
            <person name="Serra M."/>
            <person name="Gomez A."/>
        </authorList>
    </citation>
    <scope>NUCLEOTIDE SEQUENCE [LARGE SCALE GENOMIC DNA]</scope>
    <source>
        <strain evidence="1">HYR1</strain>
    </source>
</reference>
<keyword evidence="2" id="KW-1185">Reference proteome</keyword>
<gene>
    <name evidence="1" type="ORF">BpHYR1_010291</name>
</gene>
<name>A0A3M7S341_BRAPC</name>